<feature type="compositionally biased region" description="Pro residues" evidence="1">
    <location>
        <begin position="224"/>
        <end position="250"/>
    </location>
</feature>
<dbReference type="AlphaFoldDB" id="A0AAD6V3M5"/>
<feature type="compositionally biased region" description="Basic residues" evidence="1">
    <location>
        <begin position="256"/>
        <end position="268"/>
    </location>
</feature>
<feature type="region of interest" description="Disordered" evidence="1">
    <location>
        <begin position="194"/>
        <end position="269"/>
    </location>
</feature>
<dbReference type="PANTHER" id="PTHR48125:SF10">
    <property type="entry name" value="OS12G0136300 PROTEIN"/>
    <property type="match status" value="1"/>
</dbReference>
<proteinExistence type="predicted"/>
<organism evidence="2 3">
    <name type="scientific">Mycena pura</name>
    <dbReference type="NCBI Taxonomy" id="153505"/>
    <lineage>
        <taxon>Eukaryota</taxon>
        <taxon>Fungi</taxon>
        <taxon>Dikarya</taxon>
        <taxon>Basidiomycota</taxon>
        <taxon>Agaricomycotina</taxon>
        <taxon>Agaricomycetes</taxon>
        <taxon>Agaricomycetidae</taxon>
        <taxon>Agaricales</taxon>
        <taxon>Marasmiineae</taxon>
        <taxon>Mycenaceae</taxon>
        <taxon>Mycena</taxon>
    </lineage>
</organism>
<name>A0AAD6V3M5_9AGAR</name>
<feature type="region of interest" description="Disordered" evidence="1">
    <location>
        <begin position="817"/>
        <end position="923"/>
    </location>
</feature>
<feature type="region of interest" description="Disordered" evidence="1">
    <location>
        <begin position="110"/>
        <end position="146"/>
    </location>
</feature>
<feature type="compositionally biased region" description="Basic residues" evidence="1">
    <location>
        <begin position="115"/>
        <end position="125"/>
    </location>
</feature>
<protein>
    <submittedName>
        <fullName evidence="2">Uncharacterized protein</fullName>
    </submittedName>
</protein>
<evidence type="ECO:0000256" key="1">
    <source>
        <dbReference type="SAM" id="MobiDB-lite"/>
    </source>
</evidence>
<evidence type="ECO:0000313" key="3">
    <source>
        <dbReference type="Proteomes" id="UP001219525"/>
    </source>
</evidence>
<reference evidence="2" key="1">
    <citation type="submission" date="2023-03" db="EMBL/GenBank/DDBJ databases">
        <title>Massive genome expansion in bonnet fungi (Mycena s.s.) driven by repeated elements and novel gene families across ecological guilds.</title>
        <authorList>
            <consortium name="Lawrence Berkeley National Laboratory"/>
            <person name="Harder C.B."/>
            <person name="Miyauchi S."/>
            <person name="Viragh M."/>
            <person name="Kuo A."/>
            <person name="Thoen E."/>
            <person name="Andreopoulos B."/>
            <person name="Lu D."/>
            <person name="Skrede I."/>
            <person name="Drula E."/>
            <person name="Henrissat B."/>
            <person name="Morin E."/>
            <person name="Kohler A."/>
            <person name="Barry K."/>
            <person name="LaButti K."/>
            <person name="Morin E."/>
            <person name="Salamov A."/>
            <person name="Lipzen A."/>
            <person name="Mereny Z."/>
            <person name="Hegedus B."/>
            <person name="Baldrian P."/>
            <person name="Stursova M."/>
            <person name="Weitz H."/>
            <person name="Taylor A."/>
            <person name="Grigoriev I.V."/>
            <person name="Nagy L.G."/>
            <person name="Martin F."/>
            <person name="Kauserud H."/>
        </authorList>
    </citation>
    <scope>NUCLEOTIDE SEQUENCE</scope>
    <source>
        <strain evidence="2">9144</strain>
    </source>
</reference>
<dbReference type="EMBL" id="JARJCW010000059">
    <property type="protein sequence ID" value="KAJ7201384.1"/>
    <property type="molecule type" value="Genomic_DNA"/>
</dbReference>
<evidence type="ECO:0000313" key="2">
    <source>
        <dbReference type="EMBL" id="KAJ7201384.1"/>
    </source>
</evidence>
<feature type="compositionally biased region" description="Low complexity" evidence="1">
    <location>
        <begin position="126"/>
        <end position="143"/>
    </location>
</feature>
<dbReference type="Proteomes" id="UP001219525">
    <property type="component" value="Unassembled WGS sequence"/>
</dbReference>
<comment type="caution">
    <text evidence="2">The sequence shown here is derived from an EMBL/GenBank/DDBJ whole genome shotgun (WGS) entry which is preliminary data.</text>
</comment>
<dbReference type="PANTHER" id="PTHR48125">
    <property type="entry name" value="LP07818P1"/>
    <property type="match status" value="1"/>
</dbReference>
<accession>A0AAD6V3M5</accession>
<feature type="compositionally biased region" description="Basic residues" evidence="1">
    <location>
        <begin position="194"/>
        <end position="209"/>
    </location>
</feature>
<sequence length="942" mass="100262">MACCADTWHSSSTTRTYPSAPQRPAPVPATCCAAVPHAPAPATTACTCTCCATAAPTCLCPLHAARRITHPPLYPRARPPSCRVPHCAHPTLRRRIHPLPNRLPAKRIAPAARRPASRPHPRTRTRACLAPTTAPGAPASARARAPRHTPPYPAACHLPPRVAPAPAPAPAPRARPAAHAARARPLPRLLHTRNRTRRACPRPRLHPHRAAPAPTPAPAAVSSRPPPRIVPASAAPPAPALRTRPLPPAAQLPAARTRRPASRPHPHPRVPAALHHEVRALSAAHVRAKSVPCPLSAPCPPHVAVRALSAACVRPVVHRPLSATPHAARVRAHPSAVRATRRPLSATPPAARVRARPSAVRRVRVAHCPPRPPPRTCAPVRTLSTAPSARRVGVPYVGTTVAARVGMGALSAACAARRPFSATPPAAHVGAHVGAHVAAQSAAHVGISVAARMGPRARCSSRTWARRRVHCASRPPCAWAWGSLSVACMRPVARCQPQPPPATLSAAHVGTSVAARVSSLSATPVAAPSVAPHVRRVREHGRAVRWVRACAVHVGTLSAGELSAMRVGPCHACCPRPVRVLSAARVGTLSGLRTLARPPTYQPPVFWTISVTRGPAKPCREEEPCRVVFSRCFSVVCLRFFVVFATATATATVTTPSPLASGAFISHLPMLSEEEEQIIGDLCSDALVAAWNEDSAVEDVQHHLRQLWKTALRYGFGHGQKEGRLLGRKEVETTDAKELELERVWGFDVGWKLCSELHQSCASKASLVLPSPSSPRSLSVASTQTDTTAVAIVTPVPAAAAAPTPFDWAEDAAGLPTLPLQAESPPSTPRDFSALTTGSPKPFASLQRRRRRSPRPVTSSSLQNQSPQKFSVRRPQKKSAIHAAPRRTPPSYSHPPSSIPFRAPASFPLSDRPAPQFPLDWDQDPRLRDLGQALIALGWARL</sequence>
<feature type="compositionally biased region" description="Low complexity" evidence="1">
    <location>
        <begin position="889"/>
        <end position="900"/>
    </location>
</feature>
<feature type="compositionally biased region" description="Basic residues" evidence="1">
    <location>
        <begin position="871"/>
        <end position="880"/>
    </location>
</feature>
<feature type="region of interest" description="Disordered" evidence="1">
    <location>
        <begin position="326"/>
        <end position="356"/>
    </location>
</feature>
<gene>
    <name evidence="2" type="ORF">GGX14DRAFT_656686</name>
</gene>
<keyword evidence="3" id="KW-1185">Reference proteome</keyword>